<evidence type="ECO:0000313" key="2">
    <source>
        <dbReference type="EMBL" id="OGY12560.1"/>
    </source>
</evidence>
<dbReference type="AlphaFoldDB" id="A0A1G1VAW9"/>
<accession>A0A1G1VAW9</accession>
<dbReference type="InterPro" id="IPR024439">
    <property type="entry name" value="RNHCP"/>
</dbReference>
<protein>
    <recommendedName>
        <fullName evidence="1">RNHCP domain-containing protein</fullName>
    </recommendedName>
</protein>
<name>A0A1G1VAW9_9BACT</name>
<sequence>MGKKFARTPENFTCVVCGQEIKGTGYTDHCPSCLWSRHVDINPGDRKSSCQGLMEPLGVTQKKGDWRIYYKCQSCGYKHFNKTADDDNTELIIQLSSRPIKMKT</sequence>
<organism evidence="2 3">
    <name type="scientific">Candidatus Blackburnbacteria bacterium RIFCSPLOWO2_01_FULL_40_20</name>
    <dbReference type="NCBI Taxonomy" id="1797519"/>
    <lineage>
        <taxon>Bacteria</taxon>
        <taxon>Candidatus Blackburniibacteriota</taxon>
    </lineage>
</organism>
<feature type="domain" description="RNHCP" evidence="1">
    <location>
        <begin position="10"/>
        <end position="92"/>
    </location>
</feature>
<evidence type="ECO:0000313" key="3">
    <source>
        <dbReference type="Proteomes" id="UP000178659"/>
    </source>
</evidence>
<evidence type="ECO:0000259" key="1">
    <source>
        <dbReference type="Pfam" id="PF12647"/>
    </source>
</evidence>
<gene>
    <name evidence="2" type="ORF">A3A77_00700</name>
</gene>
<reference evidence="2 3" key="1">
    <citation type="journal article" date="2016" name="Nat. Commun.">
        <title>Thousands of microbial genomes shed light on interconnected biogeochemical processes in an aquifer system.</title>
        <authorList>
            <person name="Anantharaman K."/>
            <person name="Brown C.T."/>
            <person name="Hug L.A."/>
            <person name="Sharon I."/>
            <person name="Castelle C.J."/>
            <person name="Probst A.J."/>
            <person name="Thomas B.C."/>
            <person name="Singh A."/>
            <person name="Wilkins M.J."/>
            <person name="Karaoz U."/>
            <person name="Brodie E.L."/>
            <person name="Williams K.H."/>
            <person name="Hubbard S.S."/>
            <person name="Banfield J.F."/>
        </authorList>
    </citation>
    <scope>NUCLEOTIDE SEQUENCE [LARGE SCALE GENOMIC DNA]</scope>
</reference>
<dbReference type="EMBL" id="MHCC01000027">
    <property type="protein sequence ID" value="OGY12560.1"/>
    <property type="molecule type" value="Genomic_DNA"/>
</dbReference>
<dbReference type="Proteomes" id="UP000178659">
    <property type="component" value="Unassembled WGS sequence"/>
</dbReference>
<dbReference type="Pfam" id="PF12647">
    <property type="entry name" value="RNHCP"/>
    <property type="match status" value="1"/>
</dbReference>
<proteinExistence type="predicted"/>
<comment type="caution">
    <text evidence="2">The sequence shown here is derived from an EMBL/GenBank/DDBJ whole genome shotgun (WGS) entry which is preliminary data.</text>
</comment>